<dbReference type="GO" id="GO:0016853">
    <property type="term" value="F:isomerase activity"/>
    <property type="evidence" value="ECO:0007669"/>
    <property type="project" value="UniProtKB-KW"/>
</dbReference>
<name>A0ABP8RJY6_9MYCO</name>
<evidence type="ECO:0000256" key="1">
    <source>
        <dbReference type="SAM" id="MobiDB-lite"/>
    </source>
</evidence>
<dbReference type="NCBIfam" id="TIGR03083">
    <property type="entry name" value="maleylpyruvate isomerase family mycothiol-dependent enzyme"/>
    <property type="match status" value="1"/>
</dbReference>
<dbReference type="Gene3D" id="1.20.120.450">
    <property type="entry name" value="dinb family like domain"/>
    <property type="match status" value="1"/>
</dbReference>
<gene>
    <name evidence="3" type="ORF">GCM10023161_21900</name>
</gene>
<dbReference type="Proteomes" id="UP001501417">
    <property type="component" value="Unassembled WGS sequence"/>
</dbReference>
<sequence>MRVDRGYVFAAVADQRHQIATLIDRLDDAQLGAPSLCAGWDIKTVAAHLVSVFADSFWVFMGTALRRGSMARAIDELARRRARLPAADIAATLRGCAEHPLSPPLFGPLDPLADVLVHSGDIRLPLDLPFKPDPGLAALALDFLTGPWPFGFVRLGRLWGISLYATDVDRAWGRGIEVCGPAAALMMTVTGRPALLRLRRPGAAPPPSPTAARKEHGRWWRRLGPPRPAPSQRVG</sequence>
<evidence type="ECO:0000313" key="4">
    <source>
        <dbReference type="Proteomes" id="UP001501417"/>
    </source>
</evidence>
<comment type="caution">
    <text evidence="3">The sequence shown here is derived from an EMBL/GenBank/DDBJ whole genome shotgun (WGS) entry which is preliminary data.</text>
</comment>
<proteinExistence type="predicted"/>
<dbReference type="InterPro" id="IPR024344">
    <property type="entry name" value="MDMPI_metal-binding"/>
</dbReference>
<dbReference type="Pfam" id="PF11716">
    <property type="entry name" value="MDMPI_N"/>
    <property type="match status" value="1"/>
</dbReference>
<feature type="domain" description="Mycothiol-dependent maleylpyruvate isomerase metal-binding" evidence="2">
    <location>
        <begin position="13"/>
        <end position="98"/>
    </location>
</feature>
<dbReference type="SUPFAM" id="SSF109854">
    <property type="entry name" value="DinB/YfiT-like putative metalloenzymes"/>
    <property type="match status" value="1"/>
</dbReference>
<protein>
    <submittedName>
        <fullName evidence="3">Maleylpyruvate isomerase family mycothiol-dependent enzyme</fullName>
    </submittedName>
</protein>
<dbReference type="InterPro" id="IPR034660">
    <property type="entry name" value="DinB/YfiT-like"/>
</dbReference>
<dbReference type="EMBL" id="BAABGF010000030">
    <property type="protein sequence ID" value="GAA4540655.1"/>
    <property type="molecule type" value="Genomic_DNA"/>
</dbReference>
<feature type="region of interest" description="Disordered" evidence="1">
    <location>
        <begin position="199"/>
        <end position="235"/>
    </location>
</feature>
<keyword evidence="3" id="KW-0413">Isomerase</keyword>
<evidence type="ECO:0000259" key="2">
    <source>
        <dbReference type="Pfam" id="PF11716"/>
    </source>
</evidence>
<accession>A0ABP8RJY6</accession>
<dbReference type="InterPro" id="IPR017517">
    <property type="entry name" value="Maleyloyr_isom"/>
</dbReference>
<reference evidence="4" key="1">
    <citation type="journal article" date="2019" name="Int. J. Syst. Evol. Microbiol.">
        <title>The Global Catalogue of Microorganisms (GCM) 10K type strain sequencing project: providing services to taxonomists for standard genome sequencing and annotation.</title>
        <authorList>
            <consortium name="The Broad Institute Genomics Platform"/>
            <consortium name="The Broad Institute Genome Sequencing Center for Infectious Disease"/>
            <person name="Wu L."/>
            <person name="Ma J."/>
        </authorList>
    </citation>
    <scope>NUCLEOTIDE SEQUENCE [LARGE SCALE GENOMIC DNA]</scope>
    <source>
        <strain evidence="4">JCM 17782</strain>
    </source>
</reference>
<evidence type="ECO:0000313" key="3">
    <source>
        <dbReference type="EMBL" id="GAA4540655.1"/>
    </source>
</evidence>
<organism evidence="3 4">
    <name type="scientific">Mycobacterium paraffinicum</name>
    <dbReference type="NCBI Taxonomy" id="53378"/>
    <lineage>
        <taxon>Bacteria</taxon>
        <taxon>Bacillati</taxon>
        <taxon>Actinomycetota</taxon>
        <taxon>Actinomycetes</taxon>
        <taxon>Mycobacteriales</taxon>
        <taxon>Mycobacteriaceae</taxon>
        <taxon>Mycobacterium</taxon>
    </lineage>
</organism>
<keyword evidence="4" id="KW-1185">Reference proteome</keyword>